<proteinExistence type="predicted"/>
<organism evidence="1 2">
    <name type="scientific">Trichostrongylus colubriformis</name>
    <name type="common">Black scour worm</name>
    <dbReference type="NCBI Taxonomy" id="6319"/>
    <lineage>
        <taxon>Eukaryota</taxon>
        <taxon>Metazoa</taxon>
        <taxon>Ecdysozoa</taxon>
        <taxon>Nematoda</taxon>
        <taxon>Chromadorea</taxon>
        <taxon>Rhabditida</taxon>
        <taxon>Rhabditina</taxon>
        <taxon>Rhabditomorpha</taxon>
        <taxon>Strongyloidea</taxon>
        <taxon>Trichostrongylidae</taxon>
        <taxon>Trichostrongylus</taxon>
    </lineage>
</organism>
<sequence>RDRMAMSHLTGMNRPEISDDAYNRYLSELSSQLFKRSSYRLKGMINSED</sequence>
<accession>A0AAN8II87</accession>
<dbReference type="EMBL" id="WIXE01019115">
    <property type="protein sequence ID" value="KAK5970337.1"/>
    <property type="molecule type" value="Genomic_DNA"/>
</dbReference>
<reference evidence="1 2" key="1">
    <citation type="submission" date="2019-10" db="EMBL/GenBank/DDBJ databases">
        <title>Assembly and Annotation for the nematode Trichostrongylus colubriformis.</title>
        <authorList>
            <person name="Martin J."/>
        </authorList>
    </citation>
    <scope>NUCLEOTIDE SEQUENCE [LARGE SCALE GENOMIC DNA]</scope>
    <source>
        <strain evidence="1">G859</strain>
        <tissue evidence="1">Whole worm</tissue>
    </source>
</reference>
<gene>
    <name evidence="1" type="ORF">GCK32_021483</name>
</gene>
<dbReference type="Proteomes" id="UP001331761">
    <property type="component" value="Unassembled WGS sequence"/>
</dbReference>
<evidence type="ECO:0000313" key="2">
    <source>
        <dbReference type="Proteomes" id="UP001331761"/>
    </source>
</evidence>
<keyword evidence="2" id="KW-1185">Reference proteome</keyword>
<evidence type="ECO:0000313" key="1">
    <source>
        <dbReference type="EMBL" id="KAK5970337.1"/>
    </source>
</evidence>
<protein>
    <submittedName>
        <fullName evidence="1">Uncharacterized protein</fullName>
    </submittedName>
</protein>
<dbReference type="AlphaFoldDB" id="A0AAN8II87"/>
<feature type="non-terminal residue" evidence="1">
    <location>
        <position position="1"/>
    </location>
</feature>
<comment type="caution">
    <text evidence="1">The sequence shown here is derived from an EMBL/GenBank/DDBJ whole genome shotgun (WGS) entry which is preliminary data.</text>
</comment>
<name>A0AAN8II87_TRICO</name>